<keyword evidence="5" id="KW-1185">Reference proteome</keyword>
<dbReference type="EMBL" id="JAGPUO010000031">
    <property type="protein sequence ID" value="KAG5655291.1"/>
    <property type="molecule type" value="Genomic_DNA"/>
</dbReference>
<dbReference type="AlphaFoldDB" id="A0A9P7KQC2"/>
<evidence type="ECO:0000256" key="3">
    <source>
        <dbReference type="SAM" id="MobiDB-lite"/>
    </source>
</evidence>
<keyword evidence="2" id="KW-0964">Secreted</keyword>
<keyword evidence="2" id="KW-0732">Signal</keyword>
<keyword evidence="1 2" id="KW-1015">Disulfide bond</keyword>
<evidence type="ECO:0000313" key="4">
    <source>
        <dbReference type="EMBL" id="KAG5655291.1"/>
    </source>
</evidence>
<dbReference type="GO" id="GO:0009277">
    <property type="term" value="C:fungal-type cell wall"/>
    <property type="evidence" value="ECO:0007669"/>
    <property type="project" value="InterPro"/>
</dbReference>
<dbReference type="GO" id="GO:0005199">
    <property type="term" value="F:structural constituent of cell wall"/>
    <property type="evidence" value="ECO:0007669"/>
    <property type="project" value="InterPro"/>
</dbReference>
<comment type="subcellular location">
    <subcellularLocation>
        <location evidence="2">Secreted</location>
        <location evidence="2">Cell wall</location>
    </subcellularLocation>
</comment>
<dbReference type="Proteomes" id="UP000782241">
    <property type="component" value="Unassembled WGS sequence"/>
</dbReference>
<dbReference type="Pfam" id="PF01185">
    <property type="entry name" value="Hydrophobin"/>
    <property type="match status" value="1"/>
</dbReference>
<protein>
    <recommendedName>
        <fullName evidence="2">Hydrophobin</fullName>
    </recommendedName>
</protein>
<sequence>MISSETTALVDSTDATTTAVPTTEITSMAESSTEVTAAATSTAAPPFQCPASSALQCCQTVGTPNTPLIGLLLGLLGIVVQDSNTLIGGTCSSITNVGSCTFTPVCCVDNSHGGLAAIGCTRLS</sequence>
<comment type="caution">
    <text evidence="4">The sequence shown here is derived from an EMBL/GenBank/DDBJ whole genome shotgun (WGS) entry which is preliminary data.</text>
</comment>
<accession>A0A9P7KQC2</accession>
<evidence type="ECO:0000256" key="2">
    <source>
        <dbReference type="RuleBase" id="RU365009"/>
    </source>
</evidence>
<dbReference type="CDD" id="cd23507">
    <property type="entry name" value="hydrophobin_I"/>
    <property type="match status" value="1"/>
</dbReference>
<comment type="similarity">
    <text evidence="2">Belongs to the fungal hydrophobin family.</text>
</comment>
<gene>
    <name evidence="4" type="ORF">KAF25_010443</name>
</gene>
<evidence type="ECO:0000313" key="5">
    <source>
        <dbReference type="Proteomes" id="UP000782241"/>
    </source>
</evidence>
<evidence type="ECO:0000256" key="1">
    <source>
        <dbReference type="ARBA" id="ARBA00023157"/>
    </source>
</evidence>
<keyword evidence="2" id="KW-0134">Cell wall</keyword>
<dbReference type="SMART" id="SM00075">
    <property type="entry name" value="HYDRO"/>
    <property type="match status" value="1"/>
</dbReference>
<name>A0A9P7KQC2_9HYPO</name>
<feature type="region of interest" description="Disordered" evidence="3">
    <location>
        <begin position="1"/>
        <end position="32"/>
    </location>
</feature>
<reference evidence="4" key="1">
    <citation type="submission" date="2021-04" db="EMBL/GenBank/DDBJ databases">
        <title>Draft genome of Fusarium avenaceum strain F156N33, isolated from an atmospheric sample in Virginia.</title>
        <authorList>
            <person name="Yang S."/>
            <person name="Vinatzer B.A."/>
            <person name="Coleman J."/>
        </authorList>
    </citation>
    <scope>NUCLEOTIDE SEQUENCE</scope>
    <source>
        <strain evidence="4">F156N33</strain>
    </source>
</reference>
<proteinExistence type="inferred from homology"/>
<dbReference type="InterPro" id="IPR001338">
    <property type="entry name" value="Class_I_Hydrophobin"/>
</dbReference>
<organism evidence="4 5">
    <name type="scientific">Fusarium avenaceum</name>
    <dbReference type="NCBI Taxonomy" id="40199"/>
    <lineage>
        <taxon>Eukaryota</taxon>
        <taxon>Fungi</taxon>
        <taxon>Dikarya</taxon>
        <taxon>Ascomycota</taxon>
        <taxon>Pezizomycotina</taxon>
        <taxon>Sordariomycetes</taxon>
        <taxon>Hypocreomycetidae</taxon>
        <taxon>Hypocreales</taxon>
        <taxon>Nectriaceae</taxon>
        <taxon>Fusarium</taxon>
        <taxon>Fusarium tricinctum species complex</taxon>
    </lineage>
</organism>